<protein>
    <recommendedName>
        <fullName evidence="3">DUF4197 domain-containing protein</fullName>
    </recommendedName>
</protein>
<dbReference type="Proteomes" id="UP000035352">
    <property type="component" value="Chromosome"/>
</dbReference>
<evidence type="ECO:0000313" key="1">
    <source>
        <dbReference type="EMBL" id="AKJ27589.1"/>
    </source>
</evidence>
<evidence type="ECO:0000313" key="2">
    <source>
        <dbReference type="Proteomes" id="UP000035352"/>
    </source>
</evidence>
<reference evidence="1 2" key="1">
    <citation type="submission" date="2015-05" db="EMBL/GenBank/DDBJ databases">
        <authorList>
            <person name="Tang B."/>
            <person name="Yu Y."/>
        </authorList>
    </citation>
    <scope>NUCLEOTIDE SEQUENCE [LARGE SCALE GENOMIC DNA]</scope>
    <source>
        <strain evidence="1 2">DSM 7029</strain>
    </source>
</reference>
<dbReference type="InterPro" id="IPR006311">
    <property type="entry name" value="TAT_signal"/>
</dbReference>
<dbReference type="EMBL" id="CP011371">
    <property type="protein sequence ID" value="AKJ27589.1"/>
    <property type="molecule type" value="Genomic_DNA"/>
</dbReference>
<dbReference type="PROSITE" id="PS51318">
    <property type="entry name" value="TAT"/>
    <property type="match status" value="1"/>
</dbReference>
<name>A0A0G3BDU5_9BURK</name>
<dbReference type="AlphaFoldDB" id="A0A0G3BDU5"/>
<dbReference type="OrthoDB" id="5292580at2"/>
<dbReference type="Pfam" id="PF13852">
    <property type="entry name" value="DUF4197"/>
    <property type="match status" value="1"/>
</dbReference>
<organism evidence="1 2">
    <name type="scientific">Caldimonas brevitalea</name>
    <dbReference type="NCBI Taxonomy" id="413882"/>
    <lineage>
        <taxon>Bacteria</taxon>
        <taxon>Pseudomonadati</taxon>
        <taxon>Pseudomonadota</taxon>
        <taxon>Betaproteobacteria</taxon>
        <taxon>Burkholderiales</taxon>
        <taxon>Sphaerotilaceae</taxon>
        <taxon>Caldimonas</taxon>
    </lineage>
</organism>
<gene>
    <name evidence="1" type="ORF">AAW51_0898</name>
</gene>
<keyword evidence="2" id="KW-1185">Reference proteome</keyword>
<proteinExistence type="predicted"/>
<evidence type="ECO:0008006" key="3">
    <source>
        <dbReference type="Google" id="ProtNLM"/>
    </source>
</evidence>
<dbReference type="PATRIC" id="fig|413882.6.peg.953"/>
<sequence length="236" mass="25423">MEFSVDRRKFTGRLGVLAASTLLGAPASTWALSLSDLSERDATLGLKTALERGAVTAVNLLGRTDGFLGNPKVRIPLPEHLQDAADLLRSIGQAQRLDELETAMNRAAEAAVPEARSLLVGAVKQMSVSDAKQILRGSDTSVTEFFSGKTREPLGQRFLPIVAATTDKVGLARRYNKLVDRAAAFGLVSSDVRIEPYVTGKALDGLFFMIAEEERQIRRDPIGTGSAILRKVFGAL</sequence>
<dbReference type="KEGG" id="pbh:AAW51_0898"/>
<dbReference type="InterPro" id="IPR025245">
    <property type="entry name" value="DUF4197"/>
</dbReference>
<dbReference type="STRING" id="413882.AAW51_0898"/>
<accession>A0A0G3BDU5</accession>